<feature type="transmembrane region" description="Helical" evidence="6">
    <location>
        <begin position="450"/>
        <end position="470"/>
    </location>
</feature>
<dbReference type="Gene3D" id="1.20.1250.20">
    <property type="entry name" value="MFS general substrate transporter like domains"/>
    <property type="match status" value="1"/>
</dbReference>
<dbReference type="EMBL" id="JAAWVQ010047939">
    <property type="protein sequence ID" value="MBN3275108.1"/>
    <property type="molecule type" value="Genomic_DNA"/>
</dbReference>
<evidence type="ECO:0000256" key="6">
    <source>
        <dbReference type="SAM" id="Phobius"/>
    </source>
</evidence>
<feature type="transmembrane region" description="Helical" evidence="6">
    <location>
        <begin position="530"/>
        <end position="554"/>
    </location>
</feature>
<protein>
    <submittedName>
        <fullName evidence="7">S22AN protein</fullName>
    </submittedName>
</protein>
<evidence type="ECO:0000256" key="2">
    <source>
        <dbReference type="ARBA" id="ARBA00022692"/>
    </source>
</evidence>
<evidence type="ECO:0000313" key="8">
    <source>
        <dbReference type="Proteomes" id="UP001166093"/>
    </source>
</evidence>
<feature type="compositionally biased region" description="Polar residues" evidence="5">
    <location>
        <begin position="669"/>
        <end position="681"/>
    </location>
</feature>
<evidence type="ECO:0000256" key="4">
    <source>
        <dbReference type="ARBA" id="ARBA00023136"/>
    </source>
</evidence>
<dbReference type="SUPFAM" id="SSF103473">
    <property type="entry name" value="MFS general substrate transporter"/>
    <property type="match status" value="1"/>
</dbReference>
<feature type="transmembrane region" description="Helical" evidence="6">
    <location>
        <begin position="591"/>
        <end position="612"/>
    </location>
</feature>
<feature type="transmembrane region" description="Helical" evidence="6">
    <location>
        <begin position="477"/>
        <end position="498"/>
    </location>
</feature>
<evidence type="ECO:0000256" key="3">
    <source>
        <dbReference type="ARBA" id="ARBA00022989"/>
    </source>
</evidence>
<feature type="non-terminal residue" evidence="7">
    <location>
        <position position="1"/>
    </location>
</feature>
<sequence>KNTMAVETLNSEEVHPEFSENGFVATENTSSGVLCEYDEYVAPYLGGFGKYQKQLILLTWIPALFIGYSQNSDSLLLALPGYTCKSVTVSWANTTVNPVSYVNTTNGSRTAYVHGNDSINDINKTDCLCADRKYNISIGLVQNVVTKWNLVCDSTWKVHIAKFSLLVGLIFGYLVMGVLADWFGRQPVLIVSVFFILIFGLTVAVSVNVTMFSTLRFFEGFCLAGIILSLYVMRIEICDPGNRFMVTMVASFIALLGQLLLPGLAALCRDWQVLQAVIICPFILMISFICIFPESLRWLLATQQYERAKILILQIKRKNRVDSETDVKGIMPGPPLNHSERVKDSTPSSNLSVSLPGRSYEAAALFLQNDAYAKLERELTKQPKKTCIVKVVGTRNLWKNILVLCVNSLTGFGIHHCFARSMMQNKWENTTVSHNSDTQNMILSNFYADYYTMAGIAVASCLAMCPAVGFMGRRGALLMFMILTALASLLQLGFLNLIGKYNLHHDTGTWNPQLKANAKPDLKETINRKFSIAFSIIGMFSSHAVGSLSIFFCAEITPTVIRGGGLGLVLASAGFGMLTAPIMELHNQKGYFLHHVIFACCTIICIICILLLPESRHQHLPETISDGERYMRQPLLPPKKGGEQPLLLIKSERKDYSGIHQTPVHRAASTESNTANVVKSS</sequence>
<gene>
    <name evidence="7" type="primary">Slc22a23</name>
    <name evidence="7" type="ORF">GTO93_0014087</name>
</gene>
<evidence type="ECO:0000313" key="7">
    <source>
        <dbReference type="EMBL" id="MBN3275108.1"/>
    </source>
</evidence>
<feature type="transmembrane region" description="Helical" evidence="6">
    <location>
        <begin position="244"/>
        <end position="267"/>
    </location>
</feature>
<accession>A0ABS2XLD8</accession>
<dbReference type="Proteomes" id="UP001166093">
    <property type="component" value="Unassembled WGS sequence"/>
</dbReference>
<feature type="transmembrane region" description="Helical" evidence="6">
    <location>
        <begin position="215"/>
        <end position="232"/>
    </location>
</feature>
<dbReference type="PANTHER" id="PTHR24064">
    <property type="entry name" value="SOLUTE CARRIER FAMILY 22 MEMBER"/>
    <property type="match status" value="1"/>
</dbReference>
<feature type="non-terminal residue" evidence="7">
    <location>
        <position position="681"/>
    </location>
</feature>
<evidence type="ECO:0000256" key="5">
    <source>
        <dbReference type="SAM" id="MobiDB-lite"/>
    </source>
</evidence>
<reference evidence="7" key="1">
    <citation type="journal article" date="2021" name="Cell">
        <title>Tracing the genetic footprints of vertebrate landing in non-teleost ray-finned fishes.</title>
        <authorList>
            <person name="Bi X."/>
            <person name="Wang K."/>
            <person name="Yang L."/>
            <person name="Pan H."/>
            <person name="Jiang H."/>
            <person name="Wei Q."/>
            <person name="Fang M."/>
            <person name="Yu H."/>
            <person name="Zhu C."/>
            <person name="Cai Y."/>
            <person name="He Y."/>
            <person name="Gan X."/>
            <person name="Zeng H."/>
            <person name="Yu D."/>
            <person name="Zhu Y."/>
            <person name="Jiang H."/>
            <person name="Qiu Q."/>
            <person name="Yang H."/>
            <person name="Zhang Y.E."/>
            <person name="Wang W."/>
            <person name="Zhu M."/>
            <person name="He S."/>
            <person name="Zhang G."/>
        </authorList>
    </citation>
    <scope>NUCLEOTIDE SEQUENCE</scope>
    <source>
        <strain evidence="7">Pddl_001</strain>
    </source>
</reference>
<dbReference type="InterPro" id="IPR005828">
    <property type="entry name" value="MFS_sugar_transport-like"/>
</dbReference>
<dbReference type="Pfam" id="PF00083">
    <property type="entry name" value="Sugar_tr"/>
    <property type="match status" value="1"/>
</dbReference>
<dbReference type="InterPro" id="IPR036259">
    <property type="entry name" value="MFS_trans_sf"/>
</dbReference>
<keyword evidence="4 6" id="KW-0472">Membrane</keyword>
<feature type="region of interest" description="Disordered" evidence="5">
    <location>
        <begin position="662"/>
        <end position="681"/>
    </location>
</feature>
<evidence type="ECO:0000256" key="1">
    <source>
        <dbReference type="ARBA" id="ARBA00004141"/>
    </source>
</evidence>
<comment type="caution">
    <text evidence="7">The sequence shown here is derived from an EMBL/GenBank/DDBJ whole genome shotgun (WGS) entry which is preliminary data.</text>
</comment>
<feature type="transmembrane region" description="Helical" evidence="6">
    <location>
        <begin position="187"/>
        <end position="209"/>
    </location>
</feature>
<proteinExistence type="predicted"/>
<feature type="region of interest" description="Disordered" evidence="5">
    <location>
        <begin position="329"/>
        <end position="349"/>
    </location>
</feature>
<keyword evidence="2 6" id="KW-0812">Transmembrane</keyword>
<name>A0ABS2XLD8_POLSP</name>
<organism evidence="7 8">
    <name type="scientific">Polyodon spathula</name>
    <name type="common">North American paddlefish</name>
    <name type="synonym">Squalus spathula</name>
    <dbReference type="NCBI Taxonomy" id="7913"/>
    <lineage>
        <taxon>Eukaryota</taxon>
        <taxon>Metazoa</taxon>
        <taxon>Chordata</taxon>
        <taxon>Craniata</taxon>
        <taxon>Vertebrata</taxon>
        <taxon>Euteleostomi</taxon>
        <taxon>Actinopterygii</taxon>
        <taxon>Chondrostei</taxon>
        <taxon>Acipenseriformes</taxon>
        <taxon>Polyodontidae</taxon>
        <taxon>Polyodon</taxon>
    </lineage>
</organism>
<keyword evidence="8" id="KW-1185">Reference proteome</keyword>
<keyword evidence="3 6" id="KW-1133">Transmembrane helix</keyword>
<feature type="transmembrane region" description="Helical" evidence="6">
    <location>
        <begin position="566"/>
        <end position="585"/>
    </location>
</feature>
<feature type="transmembrane region" description="Helical" evidence="6">
    <location>
        <begin position="160"/>
        <end position="180"/>
    </location>
</feature>
<feature type="transmembrane region" description="Helical" evidence="6">
    <location>
        <begin position="273"/>
        <end position="292"/>
    </location>
</feature>
<comment type="subcellular location">
    <subcellularLocation>
        <location evidence="1">Membrane</location>
        <topology evidence="1">Multi-pass membrane protein</topology>
    </subcellularLocation>
</comment>